<sequence length="54" mass="6148">MSKTKNRQSDPNRLTPVRGGGGDLVASLSGVKRFFFKKLSFHQRRSEERREAAI</sequence>
<evidence type="ECO:0000313" key="3">
    <source>
        <dbReference type="Proteomes" id="UP001055429"/>
    </source>
</evidence>
<keyword evidence="3" id="KW-1185">Reference proteome</keyword>
<accession>A0ABY4SM42</accession>
<proteinExistence type="predicted"/>
<gene>
    <name evidence="2" type="ORF">M8231_03075</name>
</gene>
<dbReference type="Proteomes" id="UP001055429">
    <property type="component" value="Chromosome"/>
</dbReference>
<dbReference type="EMBL" id="CP097649">
    <property type="protein sequence ID" value="URI15987.1"/>
    <property type="molecule type" value="Genomic_DNA"/>
</dbReference>
<organism evidence="2 3">
    <name type="scientific">Brevundimonas albigilva</name>
    <dbReference type="NCBI Taxonomy" id="1312364"/>
    <lineage>
        <taxon>Bacteria</taxon>
        <taxon>Pseudomonadati</taxon>
        <taxon>Pseudomonadota</taxon>
        <taxon>Alphaproteobacteria</taxon>
        <taxon>Caulobacterales</taxon>
        <taxon>Caulobacteraceae</taxon>
        <taxon>Brevundimonas</taxon>
    </lineage>
</organism>
<evidence type="ECO:0000313" key="2">
    <source>
        <dbReference type="EMBL" id="URI15987.1"/>
    </source>
</evidence>
<protein>
    <submittedName>
        <fullName evidence="2">Uncharacterized protein</fullName>
    </submittedName>
</protein>
<evidence type="ECO:0000256" key="1">
    <source>
        <dbReference type="SAM" id="MobiDB-lite"/>
    </source>
</evidence>
<feature type="region of interest" description="Disordered" evidence="1">
    <location>
        <begin position="1"/>
        <end position="22"/>
    </location>
</feature>
<name>A0ABY4SM42_9CAUL</name>
<dbReference type="RefSeq" id="WP_249751224.1">
    <property type="nucleotide sequence ID" value="NZ_CP097298.1"/>
</dbReference>
<reference evidence="2" key="1">
    <citation type="submission" date="2022-05" db="EMBL/GenBank/DDBJ databases">
        <title>Brevundimonas albigilva TT17 genome sequence.</title>
        <authorList>
            <person name="Lee K."/>
            <person name="Son H."/>
        </authorList>
    </citation>
    <scope>NUCLEOTIDE SEQUENCE</scope>
    <source>
        <strain evidence="2">TT17</strain>
    </source>
</reference>